<keyword evidence="8" id="KW-1185">Reference proteome</keyword>
<evidence type="ECO:0000259" key="6">
    <source>
        <dbReference type="Pfam" id="PF08281"/>
    </source>
</evidence>
<dbReference type="InterPro" id="IPR036388">
    <property type="entry name" value="WH-like_DNA-bd_sf"/>
</dbReference>
<name>A0ABY3A9S5_9FLAO</name>
<feature type="domain" description="RNA polymerase sigma factor 70 region 4 type 2" evidence="6">
    <location>
        <begin position="117"/>
        <end position="168"/>
    </location>
</feature>
<gene>
    <name evidence="7" type="ORF">GQ41_2116</name>
</gene>
<evidence type="ECO:0000256" key="1">
    <source>
        <dbReference type="ARBA" id="ARBA00010641"/>
    </source>
</evidence>
<dbReference type="SUPFAM" id="SSF88659">
    <property type="entry name" value="Sigma3 and sigma4 domains of RNA polymerase sigma factors"/>
    <property type="match status" value="1"/>
</dbReference>
<evidence type="ECO:0000256" key="2">
    <source>
        <dbReference type="ARBA" id="ARBA00023015"/>
    </source>
</evidence>
<comment type="caution">
    <text evidence="7">The sequence shown here is derived from an EMBL/GenBank/DDBJ whole genome shotgun (WGS) entry which is preliminary data.</text>
</comment>
<dbReference type="InterPro" id="IPR013325">
    <property type="entry name" value="RNA_pol_sigma_r2"/>
</dbReference>
<evidence type="ECO:0000256" key="3">
    <source>
        <dbReference type="ARBA" id="ARBA00023082"/>
    </source>
</evidence>
<dbReference type="PANTHER" id="PTHR43133">
    <property type="entry name" value="RNA POLYMERASE ECF-TYPE SIGMA FACTO"/>
    <property type="match status" value="1"/>
</dbReference>
<dbReference type="EMBL" id="VHIF01000001">
    <property type="protein sequence ID" value="TQO37507.1"/>
    <property type="molecule type" value="Genomic_DNA"/>
</dbReference>
<comment type="similarity">
    <text evidence="1">Belongs to the sigma-70 factor family. ECF subfamily.</text>
</comment>
<dbReference type="InterPro" id="IPR014327">
    <property type="entry name" value="RNA_pol_sigma70_bacteroid"/>
</dbReference>
<dbReference type="InterPro" id="IPR007627">
    <property type="entry name" value="RNA_pol_sigma70_r2"/>
</dbReference>
<proteinExistence type="inferred from homology"/>
<keyword evidence="3" id="KW-0731">Sigma factor</keyword>
<evidence type="ECO:0000259" key="5">
    <source>
        <dbReference type="Pfam" id="PF04542"/>
    </source>
</evidence>
<protein>
    <submittedName>
        <fullName evidence="7">RNA polymerase sigma-70 factor (ECF subfamily)</fullName>
    </submittedName>
</protein>
<dbReference type="Pfam" id="PF08281">
    <property type="entry name" value="Sigma70_r4_2"/>
    <property type="match status" value="1"/>
</dbReference>
<dbReference type="InterPro" id="IPR013249">
    <property type="entry name" value="RNA_pol_sigma70_r4_t2"/>
</dbReference>
<dbReference type="NCBIfam" id="TIGR02937">
    <property type="entry name" value="sigma70-ECF"/>
    <property type="match status" value="1"/>
</dbReference>
<accession>A0ABY3A9S5</accession>
<evidence type="ECO:0000256" key="4">
    <source>
        <dbReference type="ARBA" id="ARBA00023163"/>
    </source>
</evidence>
<dbReference type="InterPro" id="IPR013324">
    <property type="entry name" value="RNA_pol_sigma_r3/r4-like"/>
</dbReference>
<dbReference type="InterPro" id="IPR039425">
    <property type="entry name" value="RNA_pol_sigma-70-like"/>
</dbReference>
<dbReference type="NCBIfam" id="TIGR02985">
    <property type="entry name" value="Sig70_bacteroi1"/>
    <property type="match status" value="1"/>
</dbReference>
<evidence type="ECO:0000313" key="7">
    <source>
        <dbReference type="EMBL" id="TQO37507.1"/>
    </source>
</evidence>
<dbReference type="PANTHER" id="PTHR43133:SF46">
    <property type="entry name" value="RNA POLYMERASE SIGMA-70 FACTOR ECF SUBFAMILY"/>
    <property type="match status" value="1"/>
</dbReference>
<dbReference type="Pfam" id="PF04542">
    <property type="entry name" value="Sigma70_r2"/>
    <property type="match status" value="1"/>
</dbReference>
<evidence type="ECO:0000313" key="8">
    <source>
        <dbReference type="Proteomes" id="UP000315363"/>
    </source>
</evidence>
<reference evidence="7 8" key="1">
    <citation type="submission" date="2019-06" db="EMBL/GenBank/DDBJ databases">
        <title>A large-scale integrated study on North Sea by COGITO (Coastal Microbe Genomic &amp; Taxonomic Observatory).</title>
        <authorList>
            <person name="Teeling H."/>
        </authorList>
    </citation>
    <scope>NUCLEOTIDE SEQUENCE [LARGE SCALE GENOMIC DNA]</scope>
    <source>
        <strain evidence="7 8">MAR_2009_79</strain>
    </source>
</reference>
<dbReference type="SUPFAM" id="SSF88946">
    <property type="entry name" value="Sigma2 domain of RNA polymerase sigma factors"/>
    <property type="match status" value="1"/>
</dbReference>
<dbReference type="InterPro" id="IPR014284">
    <property type="entry name" value="RNA_pol_sigma-70_dom"/>
</dbReference>
<keyword evidence="2" id="KW-0805">Transcription regulation</keyword>
<dbReference type="Gene3D" id="1.10.10.10">
    <property type="entry name" value="Winged helix-like DNA-binding domain superfamily/Winged helix DNA-binding domain"/>
    <property type="match status" value="1"/>
</dbReference>
<dbReference type="Gene3D" id="1.10.1740.10">
    <property type="match status" value="1"/>
</dbReference>
<keyword evidence="4" id="KW-0804">Transcription</keyword>
<sequence length="191" mass="22717">MREEELWGCIQKNDNHALRKLFDLHYKPLCIYALQFTERLPDAEDIVQSIFIRLWSKREELNINSSIKAYLYKSVFNACIQSKRKISKMEASVDDLKYEILQSQIEEDISYQQYKIDKIRSLIEELPVRCREILLLSKKEGLKNHEIAEKLDISIKTVESQMGIAFKKIRQGFENEELILFIYFQTRCTNN</sequence>
<feature type="domain" description="RNA polymerase sigma-70 region 2" evidence="5">
    <location>
        <begin position="21"/>
        <end position="86"/>
    </location>
</feature>
<dbReference type="RefSeq" id="WP_142189409.1">
    <property type="nucleotide sequence ID" value="NZ_VHIF01000001.1"/>
</dbReference>
<dbReference type="Proteomes" id="UP000315363">
    <property type="component" value="Unassembled WGS sequence"/>
</dbReference>
<organism evidence="7 8">
    <name type="scientific">Arenibacter algicola</name>
    <dbReference type="NCBI Taxonomy" id="616991"/>
    <lineage>
        <taxon>Bacteria</taxon>
        <taxon>Pseudomonadati</taxon>
        <taxon>Bacteroidota</taxon>
        <taxon>Flavobacteriia</taxon>
        <taxon>Flavobacteriales</taxon>
        <taxon>Flavobacteriaceae</taxon>
        <taxon>Arenibacter</taxon>
    </lineage>
</organism>